<name>A0AAW2GUW8_9HYME</name>
<protein>
    <submittedName>
        <fullName evidence="1">Uncharacterized protein</fullName>
    </submittedName>
</protein>
<proteinExistence type="predicted"/>
<evidence type="ECO:0000313" key="1">
    <source>
        <dbReference type="EMBL" id="KAL0131072.1"/>
    </source>
</evidence>
<gene>
    <name evidence="1" type="ORF">PUN28_002573</name>
</gene>
<dbReference type="Proteomes" id="UP001430953">
    <property type="component" value="Unassembled WGS sequence"/>
</dbReference>
<comment type="caution">
    <text evidence="1">The sequence shown here is derived from an EMBL/GenBank/DDBJ whole genome shotgun (WGS) entry which is preliminary data.</text>
</comment>
<sequence>MEYEQQLEDDIKKGKVLNYTEKEEQKKGALKLTFKKIMDLKRPRNCTKEEISQIGIKAIECLLYDYQHAKDVTTVKIVLSKTWLVFRVWLLIYICLAIPCWCQRGWCCCCLRCKFCFPRKRIMFVKQYYAKNPPGVFVKDLKKEKSVKEPVKYEATEYEYIAYENFETAIRNI</sequence>
<accession>A0AAW2GUW8</accession>
<reference evidence="1 2" key="1">
    <citation type="submission" date="2023-03" db="EMBL/GenBank/DDBJ databases">
        <title>High recombination rates correlate with genetic variation in Cardiocondyla obscurior ants.</title>
        <authorList>
            <person name="Errbii M."/>
        </authorList>
    </citation>
    <scope>NUCLEOTIDE SEQUENCE [LARGE SCALE GENOMIC DNA]</scope>
    <source>
        <strain evidence="1">Alpha-2009</strain>
        <tissue evidence="1">Whole body</tissue>
    </source>
</reference>
<organism evidence="1 2">
    <name type="scientific">Cardiocondyla obscurior</name>
    <dbReference type="NCBI Taxonomy" id="286306"/>
    <lineage>
        <taxon>Eukaryota</taxon>
        <taxon>Metazoa</taxon>
        <taxon>Ecdysozoa</taxon>
        <taxon>Arthropoda</taxon>
        <taxon>Hexapoda</taxon>
        <taxon>Insecta</taxon>
        <taxon>Pterygota</taxon>
        <taxon>Neoptera</taxon>
        <taxon>Endopterygota</taxon>
        <taxon>Hymenoptera</taxon>
        <taxon>Apocrita</taxon>
        <taxon>Aculeata</taxon>
        <taxon>Formicoidea</taxon>
        <taxon>Formicidae</taxon>
        <taxon>Myrmicinae</taxon>
        <taxon>Cardiocondyla</taxon>
    </lineage>
</organism>
<keyword evidence="2" id="KW-1185">Reference proteome</keyword>
<evidence type="ECO:0000313" key="2">
    <source>
        <dbReference type="Proteomes" id="UP001430953"/>
    </source>
</evidence>
<dbReference type="AlphaFoldDB" id="A0AAW2GUW8"/>
<dbReference type="EMBL" id="JADYXP020000002">
    <property type="protein sequence ID" value="KAL0131072.1"/>
    <property type="molecule type" value="Genomic_DNA"/>
</dbReference>